<keyword evidence="1" id="KW-0489">Methyltransferase</keyword>
<comment type="caution">
    <text evidence="1">The sequence shown here is derived from an EMBL/GenBank/DDBJ whole genome shotgun (WGS) entry which is preliminary data.</text>
</comment>
<dbReference type="EMBL" id="BCWF01000007">
    <property type="protein sequence ID" value="GAT20336.1"/>
    <property type="molecule type" value="Genomic_DNA"/>
</dbReference>
<evidence type="ECO:0000313" key="2">
    <source>
        <dbReference type="Proteomes" id="UP000075230"/>
    </source>
</evidence>
<keyword evidence="1" id="KW-0808">Transferase</keyword>
<name>A0A146F2D4_ASPKA</name>
<reference evidence="2" key="2">
    <citation type="submission" date="2016-02" db="EMBL/GenBank/DDBJ databases">
        <title>Genome sequencing of Aspergillus luchuensis NBRC 4314.</title>
        <authorList>
            <person name="Yamada O."/>
        </authorList>
    </citation>
    <scope>NUCLEOTIDE SEQUENCE [LARGE SCALE GENOMIC DNA]</scope>
    <source>
        <strain evidence="2">RIB 2604</strain>
    </source>
</reference>
<organism evidence="1 2">
    <name type="scientific">Aspergillus kawachii</name>
    <name type="common">White koji mold</name>
    <name type="synonym">Aspergillus awamori var. kawachi</name>
    <dbReference type="NCBI Taxonomy" id="1069201"/>
    <lineage>
        <taxon>Eukaryota</taxon>
        <taxon>Fungi</taxon>
        <taxon>Dikarya</taxon>
        <taxon>Ascomycota</taxon>
        <taxon>Pezizomycotina</taxon>
        <taxon>Eurotiomycetes</taxon>
        <taxon>Eurotiomycetidae</taxon>
        <taxon>Eurotiales</taxon>
        <taxon>Aspergillaceae</taxon>
        <taxon>Aspergillus</taxon>
        <taxon>Aspergillus subgen. Circumdati</taxon>
    </lineage>
</organism>
<dbReference type="AlphaFoldDB" id="A0A146F2D4"/>
<evidence type="ECO:0000313" key="1">
    <source>
        <dbReference type="EMBL" id="GAT20336.1"/>
    </source>
</evidence>
<sequence length="100" mass="10658">MAAPQNAPIPEAGKKVLSTVTMAPSLGFVPIAVHFDLFGCLQDIGKPATAEELDYAADDTLFLMGGLGFLDLLPDDVYRANDVTRFLVETPSAQHGAMHL</sequence>
<protein>
    <submittedName>
        <fullName evidence="1">O-methyltransferase</fullName>
    </submittedName>
</protein>
<proteinExistence type="predicted"/>
<gene>
    <name evidence="1" type="ORF">RIB2604_00700160</name>
</gene>
<dbReference type="GO" id="GO:0008168">
    <property type="term" value="F:methyltransferase activity"/>
    <property type="evidence" value="ECO:0007669"/>
    <property type="project" value="UniProtKB-KW"/>
</dbReference>
<dbReference type="GO" id="GO:0032259">
    <property type="term" value="P:methylation"/>
    <property type="evidence" value="ECO:0007669"/>
    <property type="project" value="UniProtKB-KW"/>
</dbReference>
<dbReference type="VEuPathDB" id="FungiDB:ASPFODRAFT_212379"/>
<accession>A0A146F2D4</accession>
<reference evidence="1 2" key="1">
    <citation type="journal article" date="2016" name="DNA Res.">
        <title>Genome sequence of Aspergillus luchuensis NBRC 4314.</title>
        <authorList>
            <person name="Yamada O."/>
            <person name="Machida M."/>
            <person name="Hosoyama A."/>
            <person name="Goto M."/>
            <person name="Takahashi T."/>
            <person name="Futagami T."/>
            <person name="Yamagata Y."/>
            <person name="Takeuchi M."/>
            <person name="Kobayashi T."/>
            <person name="Koike H."/>
            <person name="Abe K."/>
            <person name="Asai K."/>
            <person name="Arita M."/>
            <person name="Fujita N."/>
            <person name="Fukuda K."/>
            <person name="Higa K."/>
            <person name="Horikawa H."/>
            <person name="Ishikawa T."/>
            <person name="Jinno K."/>
            <person name="Kato Y."/>
            <person name="Kirimura K."/>
            <person name="Mizutani O."/>
            <person name="Nakasone K."/>
            <person name="Sano M."/>
            <person name="Shiraishi Y."/>
            <person name="Tsukahara M."/>
            <person name="Gomi K."/>
        </authorList>
    </citation>
    <scope>NUCLEOTIDE SEQUENCE [LARGE SCALE GENOMIC DNA]</scope>
    <source>
        <strain evidence="1 2">RIB 2604</strain>
    </source>
</reference>
<dbReference type="Proteomes" id="UP000075230">
    <property type="component" value="Unassembled WGS sequence"/>
</dbReference>